<dbReference type="RefSeq" id="WP_109670060.1">
    <property type="nucleotide sequence ID" value="NZ_QGGW01000009.1"/>
</dbReference>
<evidence type="ECO:0000256" key="4">
    <source>
        <dbReference type="ARBA" id="ARBA00022519"/>
    </source>
</evidence>
<protein>
    <recommendedName>
        <fullName evidence="9">TRAP transporter small permease protein</fullName>
    </recommendedName>
</protein>
<gene>
    <name evidence="11" type="ORF">C7455_109113</name>
</gene>
<evidence type="ECO:0000256" key="2">
    <source>
        <dbReference type="ARBA" id="ARBA00022448"/>
    </source>
</evidence>
<dbReference type="PANTHER" id="PTHR35011:SF5">
    <property type="entry name" value="SIALIC ACID TRAP TRANSPORTER SMALL PERMEASE PROTEIN SIAQ"/>
    <property type="match status" value="1"/>
</dbReference>
<comment type="similarity">
    <text evidence="8 9">Belongs to the TRAP transporter small permease family.</text>
</comment>
<keyword evidence="7 9" id="KW-0472">Membrane</keyword>
<evidence type="ECO:0000256" key="3">
    <source>
        <dbReference type="ARBA" id="ARBA00022475"/>
    </source>
</evidence>
<feature type="transmembrane region" description="Helical" evidence="9">
    <location>
        <begin position="12"/>
        <end position="30"/>
    </location>
</feature>
<accession>A0A316GIH2</accession>
<keyword evidence="12" id="KW-1185">Reference proteome</keyword>
<comment type="subunit">
    <text evidence="9">The complex comprises the extracytoplasmic solute receptor protein and the two transmembrane proteins.</text>
</comment>
<comment type="caution">
    <text evidence="11">The sequence shown here is derived from an EMBL/GenBank/DDBJ whole genome shotgun (WGS) entry which is preliminary data.</text>
</comment>
<feature type="transmembrane region" description="Helical" evidence="9">
    <location>
        <begin position="45"/>
        <end position="62"/>
    </location>
</feature>
<dbReference type="EMBL" id="QGGW01000009">
    <property type="protein sequence ID" value="PWK59190.1"/>
    <property type="molecule type" value="Genomic_DNA"/>
</dbReference>
<name>A0A316GIH2_9RHOB</name>
<dbReference type="InterPro" id="IPR007387">
    <property type="entry name" value="TRAP_DctQ"/>
</dbReference>
<comment type="function">
    <text evidence="9">Part of the tripartite ATP-independent periplasmic (TRAP) transport system.</text>
</comment>
<sequence length="159" mass="17808">MRPSRKYSLEGTIAAILFLILIAIVAVQILGRTPVMRGPVWTEEAARWVWVWMAFIGIAEVERQNRHLRMGFIGAMLPRRIRTVVFTIVDLAYLGVMAQLCWIGWKTVDRTLAASSVTLPFPTAALYASAFLCSILVIHRILRRILSGRSGDIEGTEAP</sequence>
<dbReference type="GO" id="GO:0022857">
    <property type="term" value="F:transmembrane transporter activity"/>
    <property type="evidence" value="ECO:0007669"/>
    <property type="project" value="UniProtKB-UniRule"/>
</dbReference>
<evidence type="ECO:0000256" key="8">
    <source>
        <dbReference type="ARBA" id="ARBA00038436"/>
    </source>
</evidence>
<evidence type="ECO:0000256" key="9">
    <source>
        <dbReference type="RuleBase" id="RU369079"/>
    </source>
</evidence>
<comment type="subcellular location">
    <subcellularLocation>
        <location evidence="1 9">Cell inner membrane</location>
        <topology evidence="1 9">Multi-pass membrane protein</topology>
    </subcellularLocation>
</comment>
<feature type="transmembrane region" description="Helical" evidence="9">
    <location>
        <begin position="83"/>
        <end position="105"/>
    </location>
</feature>
<keyword evidence="3" id="KW-1003">Cell membrane</keyword>
<keyword evidence="6 9" id="KW-1133">Transmembrane helix</keyword>
<dbReference type="OrthoDB" id="4964541at2"/>
<dbReference type="Pfam" id="PF04290">
    <property type="entry name" value="DctQ"/>
    <property type="match status" value="1"/>
</dbReference>
<evidence type="ECO:0000256" key="6">
    <source>
        <dbReference type="ARBA" id="ARBA00022989"/>
    </source>
</evidence>
<dbReference type="PANTHER" id="PTHR35011">
    <property type="entry name" value="2,3-DIKETO-L-GULONATE TRAP TRANSPORTER SMALL PERMEASE PROTEIN YIAM"/>
    <property type="match status" value="1"/>
</dbReference>
<feature type="domain" description="Tripartite ATP-independent periplasmic transporters DctQ component" evidence="10">
    <location>
        <begin position="21"/>
        <end position="145"/>
    </location>
</feature>
<evidence type="ECO:0000256" key="7">
    <source>
        <dbReference type="ARBA" id="ARBA00023136"/>
    </source>
</evidence>
<dbReference type="GO" id="GO:0015740">
    <property type="term" value="P:C4-dicarboxylate transport"/>
    <property type="evidence" value="ECO:0007669"/>
    <property type="project" value="TreeGrafter"/>
</dbReference>
<dbReference type="GO" id="GO:0005886">
    <property type="term" value="C:plasma membrane"/>
    <property type="evidence" value="ECO:0007669"/>
    <property type="project" value="UniProtKB-SubCell"/>
</dbReference>
<dbReference type="InterPro" id="IPR055348">
    <property type="entry name" value="DctQ"/>
</dbReference>
<evidence type="ECO:0000313" key="11">
    <source>
        <dbReference type="EMBL" id="PWK59190.1"/>
    </source>
</evidence>
<evidence type="ECO:0000313" key="12">
    <source>
        <dbReference type="Proteomes" id="UP000245708"/>
    </source>
</evidence>
<dbReference type="AlphaFoldDB" id="A0A316GIH2"/>
<dbReference type="Proteomes" id="UP000245708">
    <property type="component" value="Unassembled WGS sequence"/>
</dbReference>
<proteinExistence type="inferred from homology"/>
<evidence type="ECO:0000259" key="10">
    <source>
        <dbReference type="Pfam" id="PF04290"/>
    </source>
</evidence>
<keyword evidence="5 9" id="KW-0812">Transmembrane</keyword>
<keyword evidence="4 9" id="KW-0997">Cell inner membrane</keyword>
<organism evidence="11 12">
    <name type="scientific">Roseicyclus mahoneyensis</name>
    <dbReference type="NCBI Taxonomy" id="164332"/>
    <lineage>
        <taxon>Bacteria</taxon>
        <taxon>Pseudomonadati</taxon>
        <taxon>Pseudomonadota</taxon>
        <taxon>Alphaproteobacteria</taxon>
        <taxon>Rhodobacterales</taxon>
        <taxon>Roseobacteraceae</taxon>
        <taxon>Roseicyclus</taxon>
    </lineage>
</organism>
<reference evidence="11 12" key="1">
    <citation type="submission" date="2018-05" db="EMBL/GenBank/DDBJ databases">
        <title>Genomic Encyclopedia of Type Strains, Phase IV (KMG-IV): sequencing the most valuable type-strain genomes for metagenomic binning, comparative biology and taxonomic classification.</title>
        <authorList>
            <person name="Goeker M."/>
        </authorList>
    </citation>
    <scope>NUCLEOTIDE SEQUENCE [LARGE SCALE GENOMIC DNA]</scope>
    <source>
        <strain evidence="11 12">DSM 16097</strain>
    </source>
</reference>
<evidence type="ECO:0000256" key="1">
    <source>
        <dbReference type="ARBA" id="ARBA00004429"/>
    </source>
</evidence>
<feature type="transmembrane region" description="Helical" evidence="9">
    <location>
        <begin position="125"/>
        <end position="142"/>
    </location>
</feature>
<evidence type="ECO:0000256" key="5">
    <source>
        <dbReference type="ARBA" id="ARBA00022692"/>
    </source>
</evidence>
<keyword evidence="2 9" id="KW-0813">Transport</keyword>